<keyword evidence="2 5" id="KW-0812">Transmembrane</keyword>
<evidence type="ECO:0000256" key="2">
    <source>
        <dbReference type="ARBA" id="ARBA00022692"/>
    </source>
</evidence>
<evidence type="ECO:0000256" key="1">
    <source>
        <dbReference type="ARBA" id="ARBA00004127"/>
    </source>
</evidence>
<feature type="transmembrane region" description="Helical" evidence="5">
    <location>
        <begin position="94"/>
        <end position="116"/>
    </location>
</feature>
<evidence type="ECO:0000259" key="6">
    <source>
        <dbReference type="Pfam" id="PF02656"/>
    </source>
</evidence>
<sequence length="118" mass="12854">MREPSWRRDGEHPDYRFTLANERTFLAWIRTALALLAGAVLLDQFATALEPRVAVLVLAVVLAIAAAVLSVGAYTRWRANEIAMRRNGPLPFSWVLPLISAIGLLAAAVLAALFVVTS</sequence>
<feature type="transmembrane region" description="Helical" evidence="5">
    <location>
        <begin position="54"/>
        <end position="74"/>
    </location>
</feature>
<reference evidence="7 8" key="1">
    <citation type="submission" date="2019-01" db="EMBL/GenBank/DDBJ databases">
        <authorList>
            <person name="Li J."/>
        </authorList>
    </citation>
    <scope>NUCLEOTIDE SEQUENCE [LARGE SCALE GENOMIC DNA]</scope>
    <source>
        <strain evidence="7 8">CGMCC 4.7180</strain>
    </source>
</reference>
<dbReference type="Pfam" id="PF02656">
    <property type="entry name" value="DUF202"/>
    <property type="match status" value="1"/>
</dbReference>
<evidence type="ECO:0000313" key="7">
    <source>
        <dbReference type="EMBL" id="RXZ46287.1"/>
    </source>
</evidence>
<organism evidence="7 8">
    <name type="scientific">Agromyces binzhouensis</name>
    <dbReference type="NCBI Taxonomy" id="1817495"/>
    <lineage>
        <taxon>Bacteria</taxon>
        <taxon>Bacillati</taxon>
        <taxon>Actinomycetota</taxon>
        <taxon>Actinomycetes</taxon>
        <taxon>Micrococcales</taxon>
        <taxon>Microbacteriaceae</taxon>
        <taxon>Agromyces</taxon>
    </lineage>
</organism>
<dbReference type="AlphaFoldDB" id="A0A4Q2JJK6"/>
<dbReference type="EMBL" id="SDPL01000205">
    <property type="protein sequence ID" value="RXZ46287.1"/>
    <property type="molecule type" value="Genomic_DNA"/>
</dbReference>
<keyword evidence="3 5" id="KW-1133">Transmembrane helix</keyword>
<feature type="domain" description="DUF202" evidence="6">
    <location>
        <begin position="16"/>
        <end position="81"/>
    </location>
</feature>
<keyword evidence="8" id="KW-1185">Reference proteome</keyword>
<comment type="caution">
    <text evidence="7">The sequence shown here is derived from an EMBL/GenBank/DDBJ whole genome shotgun (WGS) entry which is preliminary data.</text>
</comment>
<keyword evidence="4 5" id="KW-0472">Membrane</keyword>
<dbReference type="GO" id="GO:0012505">
    <property type="term" value="C:endomembrane system"/>
    <property type="evidence" value="ECO:0007669"/>
    <property type="project" value="UniProtKB-SubCell"/>
</dbReference>
<dbReference type="Proteomes" id="UP000292881">
    <property type="component" value="Unassembled WGS sequence"/>
</dbReference>
<accession>A0A4Q2JJK6</accession>
<evidence type="ECO:0000256" key="4">
    <source>
        <dbReference type="ARBA" id="ARBA00023136"/>
    </source>
</evidence>
<dbReference type="OrthoDB" id="582337at2"/>
<name>A0A4Q2JJK6_9MICO</name>
<comment type="subcellular location">
    <subcellularLocation>
        <location evidence="1">Endomembrane system</location>
        <topology evidence="1">Multi-pass membrane protein</topology>
    </subcellularLocation>
</comment>
<evidence type="ECO:0000256" key="5">
    <source>
        <dbReference type="SAM" id="Phobius"/>
    </source>
</evidence>
<evidence type="ECO:0000256" key="3">
    <source>
        <dbReference type="ARBA" id="ARBA00022989"/>
    </source>
</evidence>
<dbReference type="RefSeq" id="WP_129234881.1">
    <property type="nucleotide sequence ID" value="NZ_JBHXVJ010000007.1"/>
</dbReference>
<protein>
    <submittedName>
        <fullName evidence="7">DUF202 domain-containing protein</fullName>
    </submittedName>
</protein>
<feature type="transmembrane region" description="Helical" evidence="5">
    <location>
        <begin position="25"/>
        <end position="42"/>
    </location>
</feature>
<gene>
    <name evidence="7" type="ORF">ESO86_10715</name>
</gene>
<dbReference type="InterPro" id="IPR003807">
    <property type="entry name" value="DUF202"/>
</dbReference>
<proteinExistence type="predicted"/>
<evidence type="ECO:0000313" key="8">
    <source>
        <dbReference type="Proteomes" id="UP000292881"/>
    </source>
</evidence>